<gene>
    <name evidence="3" type="ORF">EsVE80_06700</name>
</gene>
<feature type="domain" description="DUF3658" evidence="2">
    <location>
        <begin position="78"/>
        <end position="178"/>
    </location>
</feature>
<dbReference type="InterPro" id="IPR022123">
    <property type="entry name" value="DUF3658"/>
</dbReference>
<name>A0A679IQ00_9ENTE</name>
<dbReference type="Pfam" id="PF08874">
    <property type="entry name" value="DUF1835"/>
    <property type="match status" value="1"/>
</dbReference>
<accession>A0A679IQ00</accession>
<dbReference type="Proteomes" id="UP000502998">
    <property type="component" value="Chromosome"/>
</dbReference>
<protein>
    <recommendedName>
        <fullName evidence="5">DUF1835 domain-containing protein</fullName>
    </recommendedName>
</protein>
<dbReference type="EMBL" id="AP022822">
    <property type="protein sequence ID" value="BCA85147.1"/>
    <property type="molecule type" value="Genomic_DNA"/>
</dbReference>
<organism evidence="3 4">
    <name type="scientific">Enterococcus saigonensis</name>
    <dbReference type="NCBI Taxonomy" id="1805431"/>
    <lineage>
        <taxon>Bacteria</taxon>
        <taxon>Bacillati</taxon>
        <taxon>Bacillota</taxon>
        <taxon>Bacilli</taxon>
        <taxon>Lactobacillales</taxon>
        <taxon>Enterococcaceae</taxon>
        <taxon>Enterococcus</taxon>
    </lineage>
</organism>
<proteinExistence type="predicted"/>
<evidence type="ECO:0000313" key="3">
    <source>
        <dbReference type="EMBL" id="BCA85147.1"/>
    </source>
</evidence>
<sequence>MSSVIERYVAGEEVRIWYSYNPDELCGMYWLMKQLRPLNCQTTIYLVKLPAWEYGKENTMTSKIAWGEVSPGEWGKYITLQEKAKPVFLSACAMKWNQLQNENAPLRAMLNGKLQSVSEDIYDSFILREIAEQPEQFKMAIVIGNVLGKYQLGISDVWISNRIDKMLEDGVLEIIQDAPKGETNYRRILRKRMK</sequence>
<dbReference type="AlphaFoldDB" id="A0A679IQ00"/>
<evidence type="ECO:0000313" key="4">
    <source>
        <dbReference type="Proteomes" id="UP000502998"/>
    </source>
</evidence>
<feature type="domain" description="DUF1835" evidence="1">
    <location>
        <begin position="6"/>
        <end position="47"/>
    </location>
</feature>
<evidence type="ECO:0008006" key="5">
    <source>
        <dbReference type="Google" id="ProtNLM"/>
    </source>
</evidence>
<evidence type="ECO:0000259" key="1">
    <source>
        <dbReference type="Pfam" id="PF08874"/>
    </source>
</evidence>
<dbReference type="InterPro" id="IPR014973">
    <property type="entry name" value="DUF1835"/>
</dbReference>
<dbReference type="Pfam" id="PF12395">
    <property type="entry name" value="DUF3658"/>
    <property type="match status" value="1"/>
</dbReference>
<keyword evidence="4" id="KW-1185">Reference proteome</keyword>
<reference evidence="3 4" key="1">
    <citation type="submission" date="2020-02" db="EMBL/GenBank/DDBJ databases">
        <title>Characterization of vanA genotype vancomycin-resistant Enterococcus saigonensis VE80.</title>
        <authorList>
            <person name="Harada T."/>
            <person name="Motooka D."/>
            <person name="Nakamura S."/>
            <person name="Yamamoto Y."/>
            <person name="Kawahara R."/>
            <person name="Kawatsu K."/>
        </authorList>
    </citation>
    <scope>NUCLEOTIDE SEQUENCE [LARGE SCALE GENOMIC DNA]</scope>
    <source>
        <strain evidence="3 4">VE80</strain>
    </source>
</reference>
<dbReference type="KEGG" id="esg:EsVE80_06700"/>
<evidence type="ECO:0000259" key="2">
    <source>
        <dbReference type="Pfam" id="PF12395"/>
    </source>
</evidence>